<keyword evidence="3 7" id="KW-0479">Metal-binding</keyword>
<dbReference type="GO" id="GO:0004089">
    <property type="term" value="F:carbonate dehydratase activity"/>
    <property type="evidence" value="ECO:0007669"/>
    <property type="project" value="UniProtKB-EC"/>
</dbReference>
<evidence type="ECO:0000256" key="3">
    <source>
        <dbReference type="ARBA" id="ARBA00022723"/>
    </source>
</evidence>
<protein>
    <recommendedName>
        <fullName evidence="2">carbonic anhydrase</fullName>
        <ecNumber evidence="2">4.2.1.1</ecNumber>
    </recommendedName>
</protein>
<gene>
    <name evidence="8" type="ORF">SAMN05421849_1942</name>
</gene>
<keyword evidence="5" id="KW-0456">Lyase</keyword>
<dbReference type="Pfam" id="PF00484">
    <property type="entry name" value="Pro_CA"/>
    <property type="match status" value="1"/>
</dbReference>
<keyword evidence="4 7" id="KW-0862">Zinc</keyword>
<evidence type="ECO:0000256" key="2">
    <source>
        <dbReference type="ARBA" id="ARBA00012925"/>
    </source>
</evidence>
<dbReference type="EC" id="4.2.1.1" evidence="2"/>
<reference evidence="8 9" key="1">
    <citation type="submission" date="2017-01" db="EMBL/GenBank/DDBJ databases">
        <authorList>
            <person name="Mah S.A."/>
            <person name="Swanson W.J."/>
            <person name="Moy G.W."/>
            <person name="Vacquier V.D."/>
        </authorList>
    </citation>
    <scope>NUCLEOTIDE SEQUENCE [LARGE SCALE GENOMIC DNA]</scope>
    <source>
        <strain evidence="8 9">DSM 21219</strain>
    </source>
</reference>
<dbReference type="Proteomes" id="UP000192455">
    <property type="component" value="Unassembled WGS sequence"/>
</dbReference>
<comment type="cofactor">
    <cofactor evidence="7">
        <name>Zn(2+)</name>
        <dbReference type="ChEBI" id="CHEBI:29105"/>
    </cofactor>
    <text evidence="7">Binds 1 zinc ion per subunit.</text>
</comment>
<feature type="binding site" evidence="7">
    <location>
        <position position="47"/>
    </location>
    <ligand>
        <name>Zn(2+)</name>
        <dbReference type="ChEBI" id="CHEBI:29105"/>
    </ligand>
</feature>
<evidence type="ECO:0000256" key="5">
    <source>
        <dbReference type="ARBA" id="ARBA00023239"/>
    </source>
</evidence>
<dbReference type="AlphaFoldDB" id="A0A1R3WZA6"/>
<proteinExistence type="inferred from homology"/>
<evidence type="ECO:0000256" key="6">
    <source>
        <dbReference type="ARBA" id="ARBA00048348"/>
    </source>
</evidence>
<dbReference type="InterPro" id="IPR001765">
    <property type="entry name" value="Carbonic_anhydrase"/>
</dbReference>
<dbReference type="InterPro" id="IPR045066">
    <property type="entry name" value="Beta_CA_cladeB"/>
</dbReference>
<dbReference type="GO" id="GO:0008270">
    <property type="term" value="F:zinc ion binding"/>
    <property type="evidence" value="ECO:0007669"/>
    <property type="project" value="InterPro"/>
</dbReference>
<dbReference type="InterPro" id="IPR036874">
    <property type="entry name" value="Carbonic_anhydrase_sf"/>
</dbReference>
<dbReference type="Gene3D" id="3.40.1050.10">
    <property type="entry name" value="Carbonic anhydrase"/>
    <property type="match status" value="1"/>
</dbReference>
<evidence type="ECO:0000313" key="9">
    <source>
        <dbReference type="Proteomes" id="UP000192455"/>
    </source>
</evidence>
<dbReference type="PANTHER" id="PTHR11002:SF76">
    <property type="entry name" value="CARBONIC ANHYDRASE"/>
    <property type="match status" value="1"/>
</dbReference>
<evidence type="ECO:0000256" key="4">
    <source>
        <dbReference type="ARBA" id="ARBA00022833"/>
    </source>
</evidence>
<accession>A0A1R3WZA6</accession>
<dbReference type="OrthoDB" id="9797527at2"/>
<feature type="binding site" evidence="7">
    <location>
        <position position="49"/>
    </location>
    <ligand>
        <name>Zn(2+)</name>
        <dbReference type="ChEBI" id="CHEBI:29105"/>
    </ligand>
</feature>
<organism evidence="8 9">
    <name type="scientific">Pontibaca methylaminivorans</name>
    <dbReference type="NCBI Taxonomy" id="515897"/>
    <lineage>
        <taxon>Bacteria</taxon>
        <taxon>Pseudomonadati</taxon>
        <taxon>Pseudomonadota</taxon>
        <taxon>Alphaproteobacteria</taxon>
        <taxon>Rhodobacterales</taxon>
        <taxon>Roseobacteraceae</taxon>
        <taxon>Pontibaca</taxon>
    </lineage>
</organism>
<feature type="binding site" evidence="7">
    <location>
        <position position="108"/>
    </location>
    <ligand>
        <name>Zn(2+)</name>
        <dbReference type="ChEBI" id="CHEBI:29105"/>
    </ligand>
</feature>
<name>A0A1R3WZA6_9RHOB</name>
<comment type="catalytic activity">
    <reaction evidence="6">
        <text>hydrogencarbonate + H(+) = CO2 + H2O</text>
        <dbReference type="Rhea" id="RHEA:10748"/>
        <dbReference type="ChEBI" id="CHEBI:15377"/>
        <dbReference type="ChEBI" id="CHEBI:15378"/>
        <dbReference type="ChEBI" id="CHEBI:16526"/>
        <dbReference type="ChEBI" id="CHEBI:17544"/>
        <dbReference type="EC" id="4.2.1.1"/>
    </reaction>
</comment>
<evidence type="ECO:0000313" key="8">
    <source>
        <dbReference type="EMBL" id="SIT83612.1"/>
    </source>
</evidence>
<dbReference type="EMBL" id="FTPS01000001">
    <property type="protein sequence ID" value="SIT83612.1"/>
    <property type="molecule type" value="Genomic_DNA"/>
</dbReference>
<dbReference type="SUPFAM" id="SSF53056">
    <property type="entry name" value="beta-carbonic anhydrase, cab"/>
    <property type="match status" value="1"/>
</dbReference>
<dbReference type="PANTHER" id="PTHR11002">
    <property type="entry name" value="CARBONIC ANHYDRASE"/>
    <property type="match status" value="1"/>
</dbReference>
<dbReference type="SMART" id="SM00947">
    <property type="entry name" value="Pro_CA"/>
    <property type="match status" value="1"/>
</dbReference>
<evidence type="ECO:0000256" key="7">
    <source>
        <dbReference type="PIRSR" id="PIRSR601765-1"/>
    </source>
</evidence>
<dbReference type="STRING" id="515897.SAMN05421849_1942"/>
<dbReference type="RefSeq" id="WP_076649669.1">
    <property type="nucleotide sequence ID" value="NZ_FTPS01000001.1"/>
</dbReference>
<evidence type="ECO:0000256" key="1">
    <source>
        <dbReference type="ARBA" id="ARBA00006217"/>
    </source>
</evidence>
<feature type="binding site" evidence="7">
    <location>
        <position position="111"/>
    </location>
    <ligand>
        <name>Zn(2+)</name>
        <dbReference type="ChEBI" id="CHEBI:29105"/>
    </ligand>
</feature>
<comment type="similarity">
    <text evidence="1">Belongs to the beta-class carbonic anhydrase family.</text>
</comment>
<sequence>MKYAKPLPGYLAQRYHGWKATAFKENEVWYRRLADDGQHPRAMIICCCDSRVEATQIFGADPGEFFVHRNIANLIPPYEVGGQQHGTSSTVEFAVKMLKVAHIVVMAHQHCGGAQGCIDMCEGNAPELESKDSFTGRWMEMLRPRYEQVADIDDPEQKAREMEKQTVVVSLENLMTFPFVKEAVEQNGLSLHGLWINIGEGVLEGYDPATGRFAPV</sequence>
<dbReference type="CDD" id="cd00884">
    <property type="entry name" value="beta_CA_cladeB"/>
    <property type="match status" value="1"/>
</dbReference>
<keyword evidence="9" id="KW-1185">Reference proteome</keyword>